<dbReference type="OrthoDB" id="18978at2759"/>
<evidence type="ECO:0000256" key="2">
    <source>
        <dbReference type="SAM" id="MobiDB-lite"/>
    </source>
</evidence>
<feature type="compositionally biased region" description="Low complexity" evidence="2">
    <location>
        <begin position="34"/>
        <end position="74"/>
    </location>
</feature>
<protein>
    <submittedName>
        <fullName evidence="4">Interferon-related developmental regulator 1</fullName>
    </submittedName>
</protein>
<dbReference type="InterPro" id="IPR007701">
    <property type="entry name" value="Interferon-rel_develop_reg_N"/>
</dbReference>
<feature type="domain" description="Interferon-related developmental regulator N-terminal" evidence="3">
    <location>
        <begin position="110"/>
        <end position="391"/>
    </location>
</feature>
<sequence length="498" mass="55944">MSNSGNELLRQALAKYASSGMTAKTEDNELSVEGSTSGGNQSRSRRQSPASSRQPSRVASRAVSRNQSRIQSRSNSKDKEEKDDGLDEDELVQAADKLSVHEGAEPDVGGDHMGQFSSEQLSSALSALLDKVSEKRTTEEGLQGICSIMAHKYIGEFELRNRESYLDAFKRSLRNYKSLKEGLLASRGIALWFLQFGENDDSAYSDIYPFLKKVISDTNTSSITAQIIHTLAFANFIACEDYRDSVDIIDLCSKQLSDWKSAELTLMALNSYGLMMTVLGGSNIDLAKQIFERDYNYHYELLDCDDVDVRIASSENIALMYELSTEENDDSTNQEDDNENFNYNVAGLDFLDHDELLDKLDDMSKDSTKKHSKKDKQHQKQALRLVVASIESNINPSFKMNFRNIIVRFSTWTKITRLNAFKLTCSNGLYMQFVENPIMPLVFGSSIDSIVGNNLNGLRNGKAEERVVVDSKSEMAKYRSKSLNKLRSNKNMVPDDDF</sequence>
<comment type="caution">
    <text evidence="4">The sequence shown here is derived from an EMBL/GenBank/DDBJ whole genome shotgun (WGS) entry which is preliminary data.</text>
</comment>
<dbReference type="STRING" id="133383.A0A1R0H3G9"/>
<keyword evidence="5" id="KW-1185">Reference proteome</keyword>
<feature type="region of interest" description="Disordered" evidence="2">
    <location>
        <begin position="20"/>
        <end position="87"/>
    </location>
</feature>
<evidence type="ECO:0000313" key="5">
    <source>
        <dbReference type="Proteomes" id="UP000187455"/>
    </source>
</evidence>
<reference evidence="4 5" key="1">
    <citation type="journal article" date="2016" name="Mol. Biol. Evol.">
        <title>Genome-Wide Survey of Gut Fungi (Harpellales) Reveals the First Horizontally Transferred Ubiquitin Gene from a Mosquito Host.</title>
        <authorList>
            <person name="Wang Y."/>
            <person name="White M.M."/>
            <person name="Kvist S."/>
            <person name="Moncalvo J.M."/>
        </authorList>
    </citation>
    <scope>NUCLEOTIDE SEQUENCE [LARGE SCALE GENOMIC DNA]</scope>
    <source>
        <strain evidence="4 5">ALG-7-W6</strain>
    </source>
</reference>
<dbReference type="Pfam" id="PF05004">
    <property type="entry name" value="IFRD"/>
    <property type="match status" value="1"/>
</dbReference>
<name>A0A1R0H3G9_9FUNG</name>
<accession>A0A1R0H3G9</accession>
<organism evidence="4 5">
    <name type="scientific">Smittium mucronatum</name>
    <dbReference type="NCBI Taxonomy" id="133383"/>
    <lineage>
        <taxon>Eukaryota</taxon>
        <taxon>Fungi</taxon>
        <taxon>Fungi incertae sedis</taxon>
        <taxon>Zoopagomycota</taxon>
        <taxon>Kickxellomycotina</taxon>
        <taxon>Harpellomycetes</taxon>
        <taxon>Harpellales</taxon>
        <taxon>Legeriomycetaceae</taxon>
        <taxon>Smittium</taxon>
    </lineage>
</organism>
<evidence type="ECO:0000313" key="4">
    <source>
        <dbReference type="EMBL" id="OLY83719.1"/>
    </source>
</evidence>
<dbReference type="SUPFAM" id="SSF48371">
    <property type="entry name" value="ARM repeat"/>
    <property type="match status" value="1"/>
</dbReference>
<proteinExistence type="inferred from homology"/>
<evidence type="ECO:0000259" key="3">
    <source>
        <dbReference type="Pfam" id="PF05004"/>
    </source>
</evidence>
<dbReference type="Proteomes" id="UP000187455">
    <property type="component" value="Unassembled WGS sequence"/>
</dbReference>
<dbReference type="InterPro" id="IPR016024">
    <property type="entry name" value="ARM-type_fold"/>
</dbReference>
<dbReference type="PANTHER" id="PTHR12354:SF1">
    <property type="entry name" value="INTERFERON-RELATED DEVELOPMENTAL REGULATOR 1"/>
    <property type="match status" value="1"/>
</dbReference>
<evidence type="ECO:0000256" key="1">
    <source>
        <dbReference type="ARBA" id="ARBA00008828"/>
    </source>
</evidence>
<dbReference type="AlphaFoldDB" id="A0A1R0H3G9"/>
<dbReference type="InterPro" id="IPR039777">
    <property type="entry name" value="IFRD"/>
</dbReference>
<comment type="similarity">
    <text evidence="1">Belongs to the IFRD family.</text>
</comment>
<dbReference type="PANTHER" id="PTHR12354">
    <property type="entry name" value="INTERFERON-RELATED DEVELOPMENTAL REGULATOR"/>
    <property type="match status" value="1"/>
</dbReference>
<dbReference type="EMBL" id="LSSL01000778">
    <property type="protein sequence ID" value="OLY83719.1"/>
    <property type="molecule type" value="Genomic_DNA"/>
</dbReference>
<gene>
    <name evidence="4" type="ORF">AYI68_g2137</name>
</gene>